<evidence type="ECO:0000313" key="2">
    <source>
        <dbReference type="Proteomes" id="UP000030689"/>
    </source>
</evidence>
<dbReference type="KEGG" id="eus:EUTSA_v10024173mg"/>
<dbReference type="Gramene" id="ESQ29547">
    <property type="protein sequence ID" value="ESQ29547"/>
    <property type="gene ID" value="EUTSA_v10024173mg"/>
</dbReference>
<organism evidence="1 2">
    <name type="scientific">Eutrema salsugineum</name>
    <name type="common">Saltwater cress</name>
    <name type="synonym">Sisymbrium salsugineum</name>
    <dbReference type="NCBI Taxonomy" id="72664"/>
    <lineage>
        <taxon>Eukaryota</taxon>
        <taxon>Viridiplantae</taxon>
        <taxon>Streptophyta</taxon>
        <taxon>Embryophyta</taxon>
        <taxon>Tracheophyta</taxon>
        <taxon>Spermatophyta</taxon>
        <taxon>Magnoliopsida</taxon>
        <taxon>eudicotyledons</taxon>
        <taxon>Gunneridae</taxon>
        <taxon>Pentapetalae</taxon>
        <taxon>rosids</taxon>
        <taxon>malvids</taxon>
        <taxon>Brassicales</taxon>
        <taxon>Brassicaceae</taxon>
        <taxon>Eutremeae</taxon>
        <taxon>Eutrema</taxon>
    </lineage>
</organism>
<name>V4KI51_EUTSA</name>
<sequence length="67" mass="7645">MGIAMNSHLSQLFSNGRWAISTARSEKQVLLQSHLSSLLLNDSDDYYEWVVEDRYGLNLILVQSINC</sequence>
<gene>
    <name evidence="1" type="ORF">EUTSA_v10024173mg</name>
</gene>
<dbReference type="Proteomes" id="UP000030689">
    <property type="component" value="Unassembled WGS sequence"/>
</dbReference>
<evidence type="ECO:0000313" key="1">
    <source>
        <dbReference type="EMBL" id="ESQ29547.1"/>
    </source>
</evidence>
<dbReference type="EMBL" id="KI517881">
    <property type="protein sequence ID" value="ESQ29547.1"/>
    <property type="molecule type" value="Genomic_DNA"/>
</dbReference>
<dbReference type="AlphaFoldDB" id="V4KI51"/>
<accession>V4KI51</accession>
<protein>
    <submittedName>
        <fullName evidence="1">Uncharacterized protein</fullName>
    </submittedName>
</protein>
<proteinExistence type="predicted"/>
<reference evidence="1 2" key="1">
    <citation type="journal article" date="2013" name="Front. Plant Sci.">
        <title>The Reference Genome of the Halophytic Plant Eutrema salsugineum.</title>
        <authorList>
            <person name="Yang R."/>
            <person name="Jarvis D.E."/>
            <person name="Chen H."/>
            <person name="Beilstein M.A."/>
            <person name="Grimwood J."/>
            <person name="Jenkins J."/>
            <person name="Shu S."/>
            <person name="Prochnik S."/>
            <person name="Xin M."/>
            <person name="Ma C."/>
            <person name="Schmutz J."/>
            <person name="Wing R.A."/>
            <person name="Mitchell-Olds T."/>
            <person name="Schumaker K.S."/>
            <person name="Wang X."/>
        </authorList>
    </citation>
    <scope>NUCLEOTIDE SEQUENCE [LARGE SCALE GENOMIC DNA]</scope>
</reference>
<keyword evidence="2" id="KW-1185">Reference proteome</keyword>